<dbReference type="AlphaFoldDB" id="A0A0S4IP47"/>
<accession>A0A0S4IP47</accession>
<dbReference type="SUPFAM" id="SSF54001">
    <property type="entry name" value="Cysteine proteinases"/>
    <property type="match status" value="1"/>
</dbReference>
<keyword evidence="5" id="KW-1185">Reference proteome</keyword>
<dbReference type="PANTHER" id="PTHR30094">
    <property type="entry name" value="BIFUNCTIONAL GLUTATHIONYLSPERMIDINE SYNTHETASE/AMIDASE-RELATED"/>
    <property type="match status" value="1"/>
</dbReference>
<feature type="transmembrane region" description="Helical" evidence="2">
    <location>
        <begin position="12"/>
        <end position="33"/>
    </location>
</feature>
<name>A0A0S4IP47_BODSA</name>
<dbReference type="OrthoDB" id="299748at2759"/>
<protein>
    <submittedName>
        <fullName evidence="4">D-alanyl-glycyl endopeptidase-like protein, putative</fullName>
    </submittedName>
</protein>
<keyword evidence="2" id="KW-1133">Transmembrane helix</keyword>
<dbReference type="EMBL" id="CYKH01000406">
    <property type="protein sequence ID" value="CUF79015.1"/>
    <property type="molecule type" value="Genomic_DNA"/>
</dbReference>
<evidence type="ECO:0000256" key="1">
    <source>
        <dbReference type="SAM" id="MobiDB-lite"/>
    </source>
</evidence>
<dbReference type="PANTHER" id="PTHR30094:SF0">
    <property type="entry name" value="BIFUNCTIONAL GLUTATHIONYLSPERMIDINE SYNTHETASE_AMIDASE-RELATED"/>
    <property type="match status" value="1"/>
</dbReference>
<dbReference type="Proteomes" id="UP000051952">
    <property type="component" value="Unassembled WGS sequence"/>
</dbReference>
<evidence type="ECO:0000313" key="4">
    <source>
        <dbReference type="EMBL" id="CUF79015.1"/>
    </source>
</evidence>
<keyword evidence="2" id="KW-0472">Membrane</keyword>
<gene>
    <name evidence="4" type="ORF">BSAL_65755</name>
</gene>
<feature type="region of interest" description="Disordered" evidence="1">
    <location>
        <begin position="105"/>
        <end position="129"/>
    </location>
</feature>
<dbReference type="VEuPathDB" id="TriTrypDB:BSAL_65755"/>
<proteinExistence type="predicted"/>
<reference evidence="5" key="1">
    <citation type="submission" date="2015-09" db="EMBL/GenBank/DDBJ databases">
        <authorList>
            <consortium name="Pathogen Informatics"/>
        </authorList>
    </citation>
    <scope>NUCLEOTIDE SEQUENCE [LARGE SCALE GENOMIC DNA]</scope>
    <source>
        <strain evidence="5">Lake Konstanz</strain>
    </source>
</reference>
<organism evidence="4 5">
    <name type="scientific">Bodo saltans</name>
    <name type="common">Flagellated protozoan</name>
    <dbReference type="NCBI Taxonomy" id="75058"/>
    <lineage>
        <taxon>Eukaryota</taxon>
        <taxon>Discoba</taxon>
        <taxon>Euglenozoa</taxon>
        <taxon>Kinetoplastea</taxon>
        <taxon>Metakinetoplastina</taxon>
        <taxon>Eubodonida</taxon>
        <taxon>Bodonidae</taxon>
        <taxon>Bodo</taxon>
    </lineage>
</organism>
<evidence type="ECO:0000313" key="5">
    <source>
        <dbReference type="Proteomes" id="UP000051952"/>
    </source>
</evidence>
<keyword evidence="2" id="KW-0812">Transmembrane</keyword>
<dbReference type="GO" id="GO:0016874">
    <property type="term" value="F:ligase activity"/>
    <property type="evidence" value="ECO:0007669"/>
    <property type="project" value="TreeGrafter"/>
</dbReference>
<dbReference type="Gene3D" id="3.90.1720.10">
    <property type="entry name" value="endopeptidase domain like (from Nostoc punctiforme)"/>
    <property type="match status" value="1"/>
</dbReference>
<dbReference type="InterPro" id="IPR007921">
    <property type="entry name" value="CHAP_dom"/>
</dbReference>
<feature type="domain" description="Peptidase C51" evidence="3">
    <location>
        <begin position="144"/>
        <end position="255"/>
    </location>
</feature>
<evidence type="ECO:0000259" key="3">
    <source>
        <dbReference type="Pfam" id="PF05257"/>
    </source>
</evidence>
<evidence type="ECO:0000256" key="2">
    <source>
        <dbReference type="SAM" id="Phobius"/>
    </source>
</evidence>
<feature type="compositionally biased region" description="Polar residues" evidence="1">
    <location>
        <begin position="120"/>
        <end position="129"/>
    </location>
</feature>
<dbReference type="Pfam" id="PF05257">
    <property type="entry name" value="CHAP"/>
    <property type="match status" value="1"/>
</dbReference>
<dbReference type="InterPro" id="IPR038765">
    <property type="entry name" value="Papain-like_cys_pep_sf"/>
</dbReference>
<dbReference type="InterPro" id="IPR051705">
    <property type="entry name" value="Gsp_Synthetase/Amidase"/>
</dbReference>
<sequence length="343" mass="37293">MTPAVWWPRGTFPHIVAALIMYSILFLGSRVVFIHYGDSDVAFGVTQGIACGVPAFSNADVISEEYNWIIADVHWCGAQGSSLAKQHQHLLKLDILNMTSSSSDIAATTDNKEPSRRGALTQNTNNDKPCSQPLTISVKRVAIYTGMRWQCVEYARRFLIVRNATTFGDVDGAEDIWALPHFLEAWSGTLADGQEEARPHPIVKYYAQNCTASTSTIGSGAGKHAMMVATPALGDVIIWKRQQDMPYGHVGVVVGSPTRSTSMDKGQCAALVGSKGSCSCHDVPIGEQNYAATLWPLSTARRSIARNLTLVTCSTEHISIPQQTFLDGTGYELIGFIRPSTIQ</sequence>